<evidence type="ECO:0000313" key="2">
    <source>
        <dbReference type="EMBL" id="SFI18923.1"/>
    </source>
</evidence>
<dbReference type="Pfam" id="PF13683">
    <property type="entry name" value="rve_3"/>
    <property type="match status" value="1"/>
</dbReference>
<protein>
    <submittedName>
        <fullName evidence="2">Integrase core domain-containing protein</fullName>
    </submittedName>
</protein>
<gene>
    <name evidence="2" type="ORF">SAMN04487861_12024</name>
</gene>
<dbReference type="GO" id="GO:0003676">
    <property type="term" value="F:nucleic acid binding"/>
    <property type="evidence" value="ECO:0007669"/>
    <property type="project" value="InterPro"/>
</dbReference>
<dbReference type="GO" id="GO:0015074">
    <property type="term" value="P:DNA integration"/>
    <property type="evidence" value="ECO:0007669"/>
    <property type="project" value="InterPro"/>
</dbReference>
<dbReference type="SUPFAM" id="SSF53098">
    <property type="entry name" value="Ribonuclease H-like"/>
    <property type="match status" value="1"/>
</dbReference>
<dbReference type="EMBL" id="FOQK01000020">
    <property type="protein sequence ID" value="SFI18923.1"/>
    <property type="molecule type" value="Genomic_DNA"/>
</dbReference>
<feature type="domain" description="Integrase catalytic" evidence="1">
    <location>
        <begin position="1"/>
        <end position="130"/>
    </location>
</feature>
<evidence type="ECO:0000259" key="1">
    <source>
        <dbReference type="PROSITE" id="PS50994"/>
    </source>
</evidence>
<dbReference type="InterPro" id="IPR036397">
    <property type="entry name" value="RNaseH_sf"/>
</dbReference>
<reference evidence="2 3" key="1">
    <citation type="submission" date="2016-10" db="EMBL/GenBank/DDBJ databases">
        <authorList>
            <person name="de Groot N.N."/>
        </authorList>
    </citation>
    <scope>NUCLEOTIDE SEQUENCE [LARGE SCALE GENOMIC DNA]</scope>
    <source>
        <strain evidence="2 3">Z108</strain>
    </source>
</reference>
<organism evidence="2 3">
    <name type="scientific">Selenomonas ruminantium</name>
    <dbReference type="NCBI Taxonomy" id="971"/>
    <lineage>
        <taxon>Bacteria</taxon>
        <taxon>Bacillati</taxon>
        <taxon>Bacillota</taxon>
        <taxon>Negativicutes</taxon>
        <taxon>Selenomonadales</taxon>
        <taxon>Selenomonadaceae</taxon>
        <taxon>Selenomonas</taxon>
    </lineage>
</organism>
<dbReference type="InterPro" id="IPR012337">
    <property type="entry name" value="RNaseH-like_sf"/>
</dbReference>
<proteinExistence type="predicted"/>
<dbReference type="Gene3D" id="3.30.420.10">
    <property type="entry name" value="Ribonuclease H-like superfamily/Ribonuclease H"/>
    <property type="match status" value="1"/>
</dbReference>
<dbReference type="PANTHER" id="PTHR46889:SF4">
    <property type="entry name" value="TRANSPOSASE INSO FOR INSERTION SEQUENCE ELEMENT IS911B-RELATED"/>
    <property type="match status" value="1"/>
</dbReference>
<dbReference type="InterPro" id="IPR001584">
    <property type="entry name" value="Integrase_cat-core"/>
</dbReference>
<dbReference type="InterPro" id="IPR050900">
    <property type="entry name" value="Transposase_IS3/IS150/IS904"/>
</dbReference>
<sequence length="132" mass="15136">MVSSITDRNITTDLAIRTVKKALEAQTSVSKNLILHSDQGSQFTSKEFTEFCESAGITQSMSKAGYPYDNAPMERYFNTLKNEWIYLHDYLAEDDLYASVEEFAYVWYNHVRPHSYNGYKTPFEAGTGISNY</sequence>
<dbReference type="PROSITE" id="PS50994">
    <property type="entry name" value="INTEGRASE"/>
    <property type="match status" value="1"/>
</dbReference>
<accession>A0A1I3G627</accession>
<dbReference type="AlphaFoldDB" id="A0A1I3G627"/>
<dbReference type="PANTHER" id="PTHR46889">
    <property type="entry name" value="TRANSPOSASE INSF FOR INSERTION SEQUENCE IS3B-RELATED"/>
    <property type="match status" value="1"/>
</dbReference>
<evidence type="ECO:0000313" key="3">
    <source>
        <dbReference type="Proteomes" id="UP000183639"/>
    </source>
</evidence>
<dbReference type="Proteomes" id="UP000183639">
    <property type="component" value="Unassembled WGS sequence"/>
</dbReference>
<name>A0A1I3G627_SELRU</name>